<dbReference type="Gene3D" id="1.10.1740.10">
    <property type="match status" value="1"/>
</dbReference>
<keyword evidence="2" id="KW-1185">Reference proteome</keyword>
<evidence type="ECO:0000313" key="2">
    <source>
        <dbReference type="Proteomes" id="UP000192251"/>
    </source>
</evidence>
<proteinExistence type="predicted"/>
<reference evidence="1 2" key="1">
    <citation type="submission" date="2017-04" db="EMBL/GenBank/DDBJ databases">
        <title>The complete genome sequence of Streptomyces albolongus YIM 101047, the producer of novel bafilomycins and novel odoriferous sesquiterpenoids.</title>
        <authorList>
            <person name="Yin M."/>
            <person name="Jiang Y."/>
        </authorList>
    </citation>
    <scope>NUCLEOTIDE SEQUENCE [LARGE SCALE GENOMIC DNA]</scope>
    <source>
        <strain evidence="1 2">YIM 101047</strain>
    </source>
</reference>
<dbReference type="AlphaFoldDB" id="A0ABC8C1H4"/>
<evidence type="ECO:0000313" key="1">
    <source>
        <dbReference type="EMBL" id="ARF75838.1"/>
    </source>
</evidence>
<dbReference type="SUPFAM" id="SSF88946">
    <property type="entry name" value="Sigma2 domain of RNA polymerase sigma factors"/>
    <property type="match status" value="1"/>
</dbReference>
<dbReference type="KEGG" id="kab:B7C62_28910"/>
<dbReference type="Proteomes" id="UP000192251">
    <property type="component" value="Chromosome"/>
</dbReference>
<organism evidence="1 2">
    <name type="scientific">Kitasatospora albolonga</name>
    <dbReference type="NCBI Taxonomy" id="68173"/>
    <lineage>
        <taxon>Bacteria</taxon>
        <taxon>Bacillati</taxon>
        <taxon>Actinomycetota</taxon>
        <taxon>Actinomycetes</taxon>
        <taxon>Kitasatosporales</taxon>
        <taxon>Streptomycetaceae</taxon>
        <taxon>Kitasatospora</taxon>
    </lineage>
</organism>
<protein>
    <recommendedName>
        <fullName evidence="3">RNA polymerase sigma-70 region 2 domain-containing protein</fullName>
    </recommendedName>
</protein>
<sequence>MLRIPRRRLPAQPTEDALSEAYLTAWRGRHEVRGECLPWLDGIARPVAANALRSAGRSYRPRELMRATAEDRSEQSR</sequence>
<gene>
    <name evidence="1" type="ORF">B7C62_28910</name>
</gene>
<dbReference type="EMBL" id="CP020563">
    <property type="protein sequence ID" value="ARF75838.1"/>
    <property type="molecule type" value="Genomic_DNA"/>
</dbReference>
<dbReference type="InterPro" id="IPR013325">
    <property type="entry name" value="RNA_pol_sigma_r2"/>
</dbReference>
<name>A0ABC8C1H4_9ACTN</name>
<accession>A0ABC8C1H4</accession>
<dbReference type="RefSeq" id="WP_084750716.1">
    <property type="nucleotide sequence ID" value="NZ_CP020563.1"/>
</dbReference>
<evidence type="ECO:0008006" key="3">
    <source>
        <dbReference type="Google" id="ProtNLM"/>
    </source>
</evidence>